<dbReference type="PRINTS" id="PR00449">
    <property type="entry name" value="RASTRNSFRMNG"/>
</dbReference>
<dbReference type="AlphaFoldDB" id="A0A4Y2RV79"/>
<dbReference type="GO" id="GO:0035099">
    <property type="term" value="P:hemocyte migration"/>
    <property type="evidence" value="ECO:0007669"/>
    <property type="project" value="UniProtKB-ARBA"/>
</dbReference>
<keyword evidence="1" id="KW-0547">Nucleotide-binding</keyword>
<evidence type="ECO:0000256" key="1">
    <source>
        <dbReference type="ARBA" id="ARBA00022741"/>
    </source>
</evidence>
<evidence type="ECO:0000313" key="3">
    <source>
        <dbReference type="EMBL" id="GBN79688.1"/>
    </source>
</evidence>
<sequence>MATKNDGSSIGKDSGECRKSVKILILGEIGIGKTTLIETYLSTYDAAHEELGIFELYRVRMKYKERVIDVGLIDLYPGPNCPERRESYPSDVNVILLCFSIGHYETLRCVSNLWIYEVRAHFGKNIPIFLVGLRSDVRQVAPPLPGKDRLVKYKEAETIHKNHSFHGDYMECSMNDRNSVVNVIHKAFFAALED</sequence>
<name>A0A4Y2RV79_ARAVE</name>
<gene>
    <name evidence="3" type="ORF">AVEN_151628_1</name>
</gene>
<dbReference type="InterPro" id="IPR003578">
    <property type="entry name" value="Small_GTPase_Rho"/>
</dbReference>
<dbReference type="PROSITE" id="PS51419">
    <property type="entry name" value="RAB"/>
    <property type="match status" value="1"/>
</dbReference>
<dbReference type="PANTHER" id="PTHR24072">
    <property type="entry name" value="RHO FAMILY GTPASE"/>
    <property type="match status" value="1"/>
</dbReference>
<dbReference type="GO" id="GO:0001667">
    <property type="term" value="P:ameboidal-type cell migration"/>
    <property type="evidence" value="ECO:0007669"/>
    <property type="project" value="UniProtKB-ARBA"/>
</dbReference>
<dbReference type="InterPro" id="IPR001806">
    <property type="entry name" value="Small_GTPase"/>
</dbReference>
<evidence type="ECO:0000313" key="4">
    <source>
        <dbReference type="Proteomes" id="UP000499080"/>
    </source>
</evidence>
<organism evidence="3 4">
    <name type="scientific">Araneus ventricosus</name>
    <name type="common">Orbweaver spider</name>
    <name type="synonym">Epeira ventricosa</name>
    <dbReference type="NCBI Taxonomy" id="182803"/>
    <lineage>
        <taxon>Eukaryota</taxon>
        <taxon>Metazoa</taxon>
        <taxon>Ecdysozoa</taxon>
        <taxon>Arthropoda</taxon>
        <taxon>Chelicerata</taxon>
        <taxon>Arachnida</taxon>
        <taxon>Araneae</taxon>
        <taxon>Araneomorphae</taxon>
        <taxon>Entelegynae</taxon>
        <taxon>Araneoidea</taxon>
        <taxon>Araneidae</taxon>
        <taxon>Araneus</taxon>
    </lineage>
</organism>
<dbReference type="GO" id="GO:0035006">
    <property type="term" value="P:melanization defense response"/>
    <property type="evidence" value="ECO:0007669"/>
    <property type="project" value="UniProtKB-ARBA"/>
</dbReference>
<dbReference type="InterPro" id="IPR027417">
    <property type="entry name" value="P-loop_NTPase"/>
</dbReference>
<dbReference type="EMBL" id="BGPR01018628">
    <property type="protein sequence ID" value="GBN79688.1"/>
    <property type="molecule type" value="Genomic_DNA"/>
</dbReference>
<reference evidence="3 4" key="1">
    <citation type="journal article" date="2019" name="Sci. Rep.">
        <title>Orb-weaving spider Araneus ventricosus genome elucidates the spidroin gene catalogue.</title>
        <authorList>
            <person name="Kono N."/>
            <person name="Nakamura H."/>
            <person name="Ohtoshi R."/>
            <person name="Moran D.A.P."/>
            <person name="Shinohara A."/>
            <person name="Yoshida Y."/>
            <person name="Fujiwara M."/>
            <person name="Mori M."/>
            <person name="Tomita M."/>
            <person name="Arakawa K."/>
        </authorList>
    </citation>
    <scope>NUCLEOTIDE SEQUENCE [LARGE SCALE GENOMIC DNA]</scope>
</reference>
<dbReference type="SMART" id="SM00175">
    <property type="entry name" value="RAB"/>
    <property type="match status" value="1"/>
</dbReference>
<dbReference type="OrthoDB" id="6726184at2759"/>
<dbReference type="GO" id="GO:0005525">
    <property type="term" value="F:GTP binding"/>
    <property type="evidence" value="ECO:0007669"/>
    <property type="project" value="UniProtKB-KW"/>
</dbReference>
<comment type="caution">
    <text evidence="3">The sequence shown here is derived from an EMBL/GenBank/DDBJ whole genome shotgun (WGS) entry which is preliminary data.</text>
</comment>
<dbReference type="GO" id="GO:0007264">
    <property type="term" value="P:small GTPase-mediated signal transduction"/>
    <property type="evidence" value="ECO:0007669"/>
    <property type="project" value="InterPro"/>
</dbReference>
<dbReference type="Gene3D" id="3.40.50.300">
    <property type="entry name" value="P-loop containing nucleotide triphosphate hydrolases"/>
    <property type="match status" value="1"/>
</dbReference>
<dbReference type="GO" id="GO:0003924">
    <property type="term" value="F:GTPase activity"/>
    <property type="evidence" value="ECO:0007669"/>
    <property type="project" value="InterPro"/>
</dbReference>
<dbReference type="Proteomes" id="UP000499080">
    <property type="component" value="Unassembled WGS sequence"/>
</dbReference>
<dbReference type="Pfam" id="PF00071">
    <property type="entry name" value="Ras"/>
    <property type="match status" value="1"/>
</dbReference>
<dbReference type="GO" id="GO:0003006">
    <property type="term" value="P:developmental process involved in reproduction"/>
    <property type="evidence" value="ECO:0007669"/>
    <property type="project" value="UniProtKB-ARBA"/>
</dbReference>
<keyword evidence="4" id="KW-1185">Reference proteome</keyword>
<evidence type="ECO:0000256" key="2">
    <source>
        <dbReference type="ARBA" id="ARBA00023134"/>
    </source>
</evidence>
<dbReference type="SMART" id="SM00174">
    <property type="entry name" value="RHO"/>
    <property type="match status" value="1"/>
</dbReference>
<dbReference type="SUPFAM" id="SSF52540">
    <property type="entry name" value="P-loop containing nucleoside triphosphate hydrolases"/>
    <property type="match status" value="1"/>
</dbReference>
<protein>
    <submittedName>
        <fullName evidence="3">Uncharacterized protein</fullName>
    </submittedName>
</protein>
<accession>A0A4Y2RV79</accession>
<proteinExistence type="predicted"/>
<dbReference type="GO" id="GO:0022412">
    <property type="term" value="P:cellular process involved in reproduction in multicellular organism"/>
    <property type="evidence" value="ECO:0007669"/>
    <property type="project" value="UniProtKB-ARBA"/>
</dbReference>
<keyword evidence="2" id="KW-0342">GTP-binding</keyword>